<organism evidence="1">
    <name type="scientific">Fusarium oxysporum f. sp. melonis 26406</name>
    <dbReference type="NCBI Taxonomy" id="1089452"/>
    <lineage>
        <taxon>Eukaryota</taxon>
        <taxon>Fungi</taxon>
        <taxon>Dikarya</taxon>
        <taxon>Ascomycota</taxon>
        <taxon>Pezizomycotina</taxon>
        <taxon>Sordariomycetes</taxon>
        <taxon>Hypocreomycetidae</taxon>
        <taxon>Hypocreales</taxon>
        <taxon>Nectriaceae</taxon>
        <taxon>Fusarium</taxon>
        <taxon>Fusarium oxysporum species complex</taxon>
    </lineage>
</organism>
<proteinExistence type="predicted"/>
<protein>
    <submittedName>
        <fullName evidence="1">Uncharacterized protein</fullName>
    </submittedName>
</protein>
<dbReference type="HOGENOM" id="CLU_2497946_0_0_1"/>
<sequence>MVKELRSSKGSATSGKYVGTVSISPGPKIRDIVYWSINNVLPKPNYRDYVVTAELLYVTLALKRFSPSFNISRIVAPALQKRLELA</sequence>
<accession>W9ZJW1</accession>
<name>W9ZJW1_FUSOX</name>
<reference evidence="1" key="2">
    <citation type="submission" date="2012-05" db="EMBL/GenBank/DDBJ databases">
        <title>Annotation of the Genome Sequence of Fusarium oxysporum f. sp. melonis 26406.</title>
        <authorList>
            <consortium name="The Broad Institute Genomics Platform"/>
            <person name="Ma L.-J."/>
            <person name="Corby-Kistler H."/>
            <person name="Broz K."/>
            <person name="Gale L.R."/>
            <person name="Jonkers W."/>
            <person name="O'Donnell K."/>
            <person name="Ploetz R."/>
            <person name="Steinberg C."/>
            <person name="Schwartz D.C."/>
            <person name="VanEtten H."/>
            <person name="Zhou S."/>
            <person name="Young S.K."/>
            <person name="Zeng Q."/>
            <person name="Gargeya S."/>
            <person name="Fitzgerald M."/>
            <person name="Abouelleil A."/>
            <person name="Alvarado L."/>
            <person name="Chapman S.B."/>
            <person name="Gainer-Dewar J."/>
            <person name="Goldberg J."/>
            <person name="Griggs A."/>
            <person name="Gujja S."/>
            <person name="Hansen M."/>
            <person name="Howarth C."/>
            <person name="Imamovic A."/>
            <person name="Ireland A."/>
            <person name="Larimer J."/>
            <person name="McCowan C."/>
            <person name="Murphy C."/>
            <person name="Pearson M."/>
            <person name="Poon T.W."/>
            <person name="Priest M."/>
            <person name="Roberts A."/>
            <person name="Saif S."/>
            <person name="Shea T."/>
            <person name="Sykes S."/>
            <person name="Wortman J."/>
            <person name="Nusbaum C."/>
            <person name="Birren B."/>
        </authorList>
    </citation>
    <scope>NUCLEOTIDE SEQUENCE</scope>
    <source>
        <strain evidence="1">26406</strain>
    </source>
</reference>
<gene>
    <name evidence="1" type="ORF">FOMG_14998</name>
</gene>
<dbReference type="AlphaFoldDB" id="W9ZJW1"/>
<reference evidence="1" key="1">
    <citation type="submission" date="2012-04" db="EMBL/GenBank/DDBJ databases">
        <title>The Genome Sequence of Fusarium oxysporum melonis.</title>
        <authorList>
            <consortium name="The Broad Institute Genome Sequencing Platform"/>
            <person name="Ma L.-J."/>
            <person name="Gale L.R."/>
            <person name="Schwartz D.C."/>
            <person name="Zhou S."/>
            <person name="Corby-Kistler H."/>
            <person name="Young S.K."/>
            <person name="Zeng Q."/>
            <person name="Gargeya S."/>
            <person name="Fitzgerald M."/>
            <person name="Haas B."/>
            <person name="Abouelleil A."/>
            <person name="Alvarado L."/>
            <person name="Arachchi H.M."/>
            <person name="Berlin A."/>
            <person name="Brown A."/>
            <person name="Chapman S.B."/>
            <person name="Chen Z."/>
            <person name="Dunbar C."/>
            <person name="Freedman E."/>
            <person name="Gearin G."/>
            <person name="Goldberg J."/>
            <person name="Griggs A."/>
            <person name="Gujja S."/>
            <person name="Heiman D."/>
            <person name="Howarth C."/>
            <person name="Larson L."/>
            <person name="Lui A."/>
            <person name="MacDonald P.J.P."/>
            <person name="Montmayeur A."/>
            <person name="Murphy C."/>
            <person name="Neiman D."/>
            <person name="Pearson M."/>
            <person name="Priest M."/>
            <person name="Roberts A."/>
            <person name="Saif S."/>
            <person name="Shea T."/>
            <person name="Shenoy N."/>
            <person name="Sisk P."/>
            <person name="Stolte C."/>
            <person name="Sykes S."/>
            <person name="Wortman J."/>
            <person name="Nusbaum C."/>
            <person name="Birren B."/>
        </authorList>
    </citation>
    <scope>NUCLEOTIDE SEQUENCE</scope>
    <source>
        <strain evidence="1">26406</strain>
    </source>
</reference>
<dbReference type="EMBL" id="JH659344">
    <property type="protein sequence ID" value="EXK28528.1"/>
    <property type="molecule type" value="Genomic_DNA"/>
</dbReference>
<dbReference type="VEuPathDB" id="FungiDB:FOMG_14998"/>
<evidence type="ECO:0000313" key="1">
    <source>
        <dbReference type="EMBL" id="EXK28528.1"/>
    </source>
</evidence>
<dbReference type="Proteomes" id="UP000030703">
    <property type="component" value="Unassembled WGS sequence"/>
</dbReference>